<feature type="compositionally biased region" description="Polar residues" evidence="1">
    <location>
        <begin position="194"/>
        <end position="211"/>
    </location>
</feature>
<dbReference type="eggNOG" id="ENOG502RJDS">
    <property type="taxonomic scope" value="Eukaryota"/>
</dbReference>
<feature type="region of interest" description="Disordered" evidence="1">
    <location>
        <begin position="194"/>
        <end position="220"/>
    </location>
</feature>
<feature type="compositionally biased region" description="Polar residues" evidence="1">
    <location>
        <begin position="362"/>
        <end position="374"/>
    </location>
</feature>
<gene>
    <name evidence="2" type="ORF">EPUS_04666</name>
</gene>
<feature type="region of interest" description="Disordered" evidence="1">
    <location>
        <begin position="611"/>
        <end position="667"/>
    </location>
</feature>
<reference evidence="3" key="1">
    <citation type="journal article" date="2014" name="BMC Genomics">
        <title>Genome characteristics reveal the impact of lichenization on lichen-forming fungus Endocarpon pusillum Hedwig (Verrucariales, Ascomycota).</title>
        <authorList>
            <person name="Wang Y.-Y."/>
            <person name="Liu B."/>
            <person name="Zhang X.-Y."/>
            <person name="Zhou Q.-M."/>
            <person name="Zhang T."/>
            <person name="Li H."/>
            <person name="Yu Y.-F."/>
            <person name="Zhang X.-L."/>
            <person name="Hao X.-Y."/>
            <person name="Wang M."/>
            <person name="Wang L."/>
            <person name="Wei J.-C."/>
        </authorList>
    </citation>
    <scope>NUCLEOTIDE SEQUENCE [LARGE SCALE GENOMIC DNA]</scope>
    <source>
        <strain evidence="3">Z07020 / HMAS-L-300199</strain>
    </source>
</reference>
<organism evidence="2 3">
    <name type="scientific">Endocarpon pusillum (strain Z07020 / HMAS-L-300199)</name>
    <name type="common">Lichen-forming fungus</name>
    <dbReference type="NCBI Taxonomy" id="1263415"/>
    <lineage>
        <taxon>Eukaryota</taxon>
        <taxon>Fungi</taxon>
        <taxon>Dikarya</taxon>
        <taxon>Ascomycota</taxon>
        <taxon>Pezizomycotina</taxon>
        <taxon>Eurotiomycetes</taxon>
        <taxon>Chaetothyriomycetidae</taxon>
        <taxon>Verrucariales</taxon>
        <taxon>Verrucariaceae</taxon>
        <taxon>Endocarpon</taxon>
    </lineage>
</organism>
<dbReference type="EMBL" id="KE721515">
    <property type="protein sequence ID" value="ERF68568.1"/>
    <property type="molecule type" value="Genomic_DNA"/>
</dbReference>
<feature type="region of interest" description="Disordered" evidence="1">
    <location>
        <begin position="255"/>
        <end position="323"/>
    </location>
</feature>
<name>U1G999_ENDPU</name>
<feature type="region of interest" description="Disordered" evidence="1">
    <location>
        <begin position="830"/>
        <end position="860"/>
    </location>
</feature>
<feature type="compositionally biased region" description="Polar residues" evidence="1">
    <location>
        <begin position="395"/>
        <end position="405"/>
    </location>
</feature>
<dbReference type="GeneID" id="19239621"/>
<sequence length="1021" mass="112235">MAGRALQLLPRDGHHRTFTASSITLKRRGRRKTSNNDGSADEDPFAILEEAARRTTTPQVIDPATTFRPKPLPNPTMQQDEEHFPTLGKMASKKAQGKQAARVPSKTKKQIDDEEAAAFLEEATKRVTSQRAPAQTIAPVEAQKNLQRAPQSGVNVRHGVVASIPFRTPSQIREGQPTVFEDEASSVTRLQMSEQSKVPAQTHRISSQGHQAQEEEENEKAAFVEEIRKHVNYKKMSDLLTASVQTPQLLTPALWNRKKTGEEKATSRANHGGLSELRGSSAKSPKGMAGPKQTTREALSRKGDSSAKLGAQNAAGSSKATVAADGKAFPSHLTNNRSGEELQKWYKEAVERVMSHERRSEMATSQRDPYSNLHQPAKRKMPHPREPWVFRTSRRTISTKASKSDPSGGEPQHTGKPLESPSCAGSGTKMVEPMVHEVAADNRLDAEAHSSSASLQKNTHLPSVFLEESNPSPVLIDSKRSSGVLSSLEREELSSLLSSLKARDTEKQYTKPKADVKAFSNSIPISPYQRVQTNEHPVKARARAEAKQRLLDNPWAVLLASPVRMCQATGVRLPKKIMVGWSYVRSPKDDQIYLMPEELANLSQLGAEGRNNSLSNKFSGEGRHQRTLGSDPTVPADVTKSTVTNVSAPSTWSGNGLDEKGQGHGSENSIVAQTTSESHKPNPTISPAKLHMRPSSILLRELSKRMRGTGERAIKTTPGTVNRLVPNRWREQARKFEKSAEARSPQVGFLTTQEMHKVQWHPNIENIMLNLLQSRVLKALEVTVMRNAHQTGIHRRIIPLPSVGSGTSEERSTMVTSPGIKQAVLLWLGNEESSRSTSPDSESNTRQSSHPPPAAPSTSASSILRFVPHNDDNKVVTSPSGDARGEPDHVFIPIWTHDSTAHATNQSDHTVQNPYAPSTISLELYNATNNHSPTDKPVTYSLPAFDLHALLGESSTIKLHTLSQSNQAIADAFGLNHQNEASGWVMVKGGYGVKGFKKLVQEVWRLWLFVGGRRLEENRDE</sequence>
<proteinExistence type="predicted"/>
<protein>
    <submittedName>
        <fullName evidence="2">Uncharacterized protein</fullName>
    </submittedName>
</protein>
<evidence type="ECO:0000256" key="1">
    <source>
        <dbReference type="SAM" id="MobiDB-lite"/>
    </source>
</evidence>
<dbReference type="RefSeq" id="XP_007805794.1">
    <property type="nucleotide sequence ID" value="XM_007807603.1"/>
</dbReference>
<evidence type="ECO:0000313" key="2">
    <source>
        <dbReference type="EMBL" id="ERF68568.1"/>
    </source>
</evidence>
<dbReference type="Proteomes" id="UP000019373">
    <property type="component" value="Unassembled WGS sequence"/>
</dbReference>
<dbReference type="OrthoDB" id="3363286at2759"/>
<keyword evidence="3" id="KW-1185">Reference proteome</keyword>
<dbReference type="AlphaFoldDB" id="U1G999"/>
<feature type="compositionally biased region" description="Basic and acidic residues" evidence="1">
    <location>
        <begin position="294"/>
        <end position="305"/>
    </location>
</feature>
<accession>U1G999</accession>
<evidence type="ECO:0000313" key="3">
    <source>
        <dbReference type="Proteomes" id="UP000019373"/>
    </source>
</evidence>
<feature type="compositionally biased region" description="Polar residues" evidence="1">
    <location>
        <begin position="639"/>
        <end position="654"/>
    </location>
</feature>
<dbReference type="HOGENOM" id="CLU_295953_0_0_1"/>
<feature type="region of interest" description="Disordered" evidence="1">
    <location>
        <begin position="21"/>
        <end position="44"/>
    </location>
</feature>
<feature type="region of interest" description="Disordered" evidence="1">
    <location>
        <begin position="356"/>
        <end position="428"/>
    </location>
</feature>